<proteinExistence type="predicted"/>
<evidence type="ECO:0000256" key="1">
    <source>
        <dbReference type="SAM" id="MobiDB-lite"/>
    </source>
</evidence>
<reference evidence="3" key="2">
    <citation type="submission" date="2023-01" db="EMBL/GenBank/DDBJ databases">
        <authorList>
            <person name="Sun Q."/>
            <person name="Evtushenko L."/>
        </authorList>
    </citation>
    <scope>NUCLEOTIDE SEQUENCE</scope>
    <source>
        <strain evidence="3">VKM B-2347</strain>
    </source>
</reference>
<feature type="compositionally biased region" description="Basic and acidic residues" evidence="1">
    <location>
        <begin position="254"/>
        <end position="263"/>
    </location>
</feature>
<feature type="compositionally biased region" description="Low complexity" evidence="1">
    <location>
        <begin position="199"/>
        <end position="215"/>
    </location>
</feature>
<protein>
    <submittedName>
        <fullName evidence="3">Uncharacterized protein</fullName>
    </submittedName>
</protein>
<organism evidence="3 4">
    <name type="scientific">Hansschlegelia plantiphila</name>
    <dbReference type="NCBI Taxonomy" id="374655"/>
    <lineage>
        <taxon>Bacteria</taxon>
        <taxon>Pseudomonadati</taxon>
        <taxon>Pseudomonadota</taxon>
        <taxon>Alphaproteobacteria</taxon>
        <taxon>Hyphomicrobiales</taxon>
        <taxon>Methylopilaceae</taxon>
        <taxon>Hansschlegelia</taxon>
    </lineage>
</organism>
<sequence length="409" mass="41932">MLLKGDAFATLDIATTLAGAGVIAIGLGAVAGAVARLGRTISSAAEGRSAPGEPSVRPTSAPAAPSGPAEAPAAPEPKRRAEPRLPPAPTLPADTPETAPEPKPAAPDVKLDVAAARPQRPPVVVARPRRAPKAEPSEARDEQAFEGPIVVAPKFSGFAVQRPEAPPAEVARPEVTPPPAEPSPGTQPSEVAAVEDVEAAPVEPPVVEAATEGVADSAPEASAGPEPSVAAREDDVSPPAKTPPPDWLVRARARREARAKSEPVVEAPTTPVPPAAEAEEPSRIVIREGELNGVTYRFFQDGSVEAQSAHGVRRFPTVEALRATVLGARGKDGAPPDPSRPDFAEAADIDGRTTPEDGPAEGERMDAPRFRAAGADEPASPDQSFDENEALDAAIAELEGGRDPAATGR</sequence>
<keyword evidence="2" id="KW-0812">Transmembrane</keyword>
<accession>A0A9W6J1H8</accession>
<feature type="compositionally biased region" description="Basic and acidic residues" evidence="1">
    <location>
        <begin position="329"/>
        <end position="369"/>
    </location>
</feature>
<comment type="caution">
    <text evidence="3">The sequence shown here is derived from an EMBL/GenBank/DDBJ whole genome shotgun (WGS) entry which is preliminary data.</text>
</comment>
<feature type="compositionally biased region" description="Low complexity" evidence="1">
    <location>
        <begin position="57"/>
        <end position="73"/>
    </location>
</feature>
<feature type="region of interest" description="Disordered" evidence="1">
    <location>
        <begin position="327"/>
        <end position="409"/>
    </location>
</feature>
<name>A0A9W6J1H8_9HYPH</name>
<evidence type="ECO:0000256" key="2">
    <source>
        <dbReference type="SAM" id="Phobius"/>
    </source>
</evidence>
<feature type="region of interest" description="Disordered" evidence="1">
    <location>
        <begin position="43"/>
        <end position="147"/>
    </location>
</feature>
<reference evidence="3" key="1">
    <citation type="journal article" date="2014" name="Int. J. Syst. Evol. Microbiol.">
        <title>Complete genome sequence of Corynebacterium casei LMG S-19264T (=DSM 44701T), isolated from a smear-ripened cheese.</title>
        <authorList>
            <consortium name="US DOE Joint Genome Institute (JGI-PGF)"/>
            <person name="Walter F."/>
            <person name="Albersmeier A."/>
            <person name="Kalinowski J."/>
            <person name="Ruckert C."/>
        </authorList>
    </citation>
    <scope>NUCLEOTIDE SEQUENCE</scope>
    <source>
        <strain evidence="3">VKM B-2347</strain>
    </source>
</reference>
<feature type="compositionally biased region" description="Low complexity" evidence="1">
    <location>
        <begin position="183"/>
        <end position="192"/>
    </location>
</feature>
<dbReference type="EMBL" id="BSFI01000007">
    <property type="protein sequence ID" value="GLK68061.1"/>
    <property type="molecule type" value="Genomic_DNA"/>
</dbReference>
<keyword evidence="4" id="KW-1185">Reference proteome</keyword>
<feature type="region of interest" description="Disordered" evidence="1">
    <location>
        <begin position="160"/>
        <end position="284"/>
    </location>
</feature>
<evidence type="ECO:0000313" key="3">
    <source>
        <dbReference type="EMBL" id="GLK68061.1"/>
    </source>
</evidence>
<feature type="compositionally biased region" description="Basic and acidic residues" evidence="1">
    <location>
        <begin position="132"/>
        <end position="143"/>
    </location>
</feature>
<evidence type="ECO:0000313" key="4">
    <source>
        <dbReference type="Proteomes" id="UP001143372"/>
    </source>
</evidence>
<keyword evidence="2" id="KW-1133">Transmembrane helix</keyword>
<feature type="compositionally biased region" description="Low complexity" evidence="1">
    <location>
        <begin position="113"/>
        <end position="126"/>
    </location>
</feature>
<dbReference type="AlphaFoldDB" id="A0A9W6J1H8"/>
<dbReference type="Proteomes" id="UP001143372">
    <property type="component" value="Unassembled WGS sequence"/>
</dbReference>
<feature type="compositionally biased region" description="Low complexity" evidence="1">
    <location>
        <begin position="161"/>
        <end position="174"/>
    </location>
</feature>
<keyword evidence="2" id="KW-0472">Membrane</keyword>
<feature type="transmembrane region" description="Helical" evidence="2">
    <location>
        <begin position="13"/>
        <end position="35"/>
    </location>
</feature>
<gene>
    <name evidence="3" type="ORF">GCM10008179_16990</name>
</gene>